<keyword evidence="5" id="KW-0408">Iron</keyword>
<comment type="similarity">
    <text evidence="1">Belongs to the cytochrome P450 family.</text>
</comment>
<reference evidence="7" key="1">
    <citation type="journal article" date="2020" name="mSystems">
        <title>Genome- and Community-Level Interaction Insights into Carbon Utilization and Element Cycling Functions of Hydrothermarchaeota in Hydrothermal Sediment.</title>
        <authorList>
            <person name="Zhou Z."/>
            <person name="Liu Y."/>
            <person name="Xu W."/>
            <person name="Pan J."/>
            <person name="Luo Z.H."/>
            <person name="Li M."/>
        </authorList>
    </citation>
    <scope>NUCLEOTIDE SEQUENCE [LARGE SCALE GENOMIC DNA]</scope>
    <source>
        <strain evidence="7">HyVt-493</strain>
    </source>
</reference>
<comment type="caution">
    <text evidence="7">The sequence shown here is derived from an EMBL/GenBank/DDBJ whole genome shotgun (WGS) entry which is preliminary data.</text>
</comment>
<keyword evidence="6" id="KW-0503">Monooxygenase</keyword>
<dbReference type="GO" id="GO:0005506">
    <property type="term" value="F:iron ion binding"/>
    <property type="evidence" value="ECO:0007669"/>
    <property type="project" value="InterPro"/>
</dbReference>
<keyword evidence="3" id="KW-0479">Metal-binding</keyword>
<dbReference type="AlphaFoldDB" id="A0A7V2T276"/>
<dbReference type="GO" id="GO:0016705">
    <property type="term" value="F:oxidoreductase activity, acting on paired donors, with incorporation or reduction of molecular oxygen"/>
    <property type="evidence" value="ECO:0007669"/>
    <property type="project" value="InterPro"/>
</dbReference>
<dbReference type="GO" id="GO:0004497">
    <property type="term" value="F:monooxygenase activity"/>
    <property type="evidence" value="ECO:0007669"/>
    <property type="project" value="UniProtKB-KW"/>
</dbReference>
<keyword evidence="2" id="KW-0349">Heme</keyword>
<dbReference type="Proteomes" id="UP000885750">
    <property type="component" value="Unassembled WGS sequence"/>
</dbReference>
<proteinExistence type="inferred from homology"/>
<protein>
    <submittedName>
        <fullName evidence="7">Cytochrome P450</fullName>
    </submittedName>
</protein>
<evidence type="ECO:0000256" key="2">
    <source>
        <dbReference type="ARBA" id="ARBA00022617"/>
    </source>
</evidence>
<keyword evidence="4" id="KW-0560">Oxidoreductase</keyword>
<evidence type="ECO:0000256" key="5">
    <source>
        <dbReference type="ARBA" id="ARBA00023004"/>
    </source>
</evidence>
<dbReference type="SUPFAM" id="SSF48264">
    <property type="entry name" value="Cytochrome P450"/>
    <property type="match status" value="1"/>
</dbReference>
<dbReference type="Pfam" id="PF00067">
    <property type="entry name" value="p450"/>
    <property type="match status" value="1"/>
</dbReference>
<sequence length="336" mass="38116">MNHFKPPYPERPKKQFNPIKALFYAHKNLLSIWPEFAFEKDFMHLSVLKQNIFIVNSPETVRKVMIENGMNYLDKTTQQVKALEPLLGNGLFVSTGATWKKHRRLLSGSFDDAHIEMYSKVMISAIKDTEAKWDKLESGATVAMQPEMAQLGADIIARALFGEKLGSESAASVVAAFADYQTVVRQMDIPKLIGMRWFPNLNGKFGIGKNAAQVIHDCVDGIMEKASYKENEDTLVAQFMRASETLDESESMTRLEIRNEIIVLFMAGHETTANVLSWVWYLLSQAPDVEKKLHEELARELGGRTPTYDDVNKLPYTRAILDETMRLYPPVPVLAR</sequence>
<feature type="non-terminal residue" evidence="7">
    <location>
        <position position="336"/>
    </location>
</feature>
<dbReference type="InterPro" id="IPR036396">
    <property type="entry name" value="Cyt_P450_sf"/>
</dbReference>
<gene>
    <name evidence="7" type="ORF">ENJ51_04420</name>
</gene>
<dbReference type="PRINTS" id="PR00385">
    <property type="entry name" value="P450"/>
</dbReference>
<dbReference type="PANTHER" id="PTHR24291">
    <property type="entry name" value="CYTOCHROME P450 FAMILY 4"/>
    <property type="match status" value="1"/>
</dbReference>
<dbReference type="InterPro" id="IPR002401">
    <property type="entry name" value="Cyt_P450_E_grp-I"/>
</dbReference>
<evidence type="ECO:0000256" key="1">
    <source>
        <dbReference type="ARBA" id="ARBA00010617"/>
    </source>
</evidence>
<dbReference type="GO" id="GO:0020037">
    <property type="term" value="F:heme binding"/>
    <property type="evidence" value="ECO:0007669"/>
    <property type="project" value="InterPro"/>
</dbReference>
<evidence type="ECO:0000313" key="7">
    <source>
        <dbReference type="EMBL" id="HFC92038.1"/>
    </source>
</evidence>
<dbReference type="Gene3D" id="1.10.630.10">
    <property type="entry name" value="Cytochrome P450"/>
    <property type="match status" value="1"/>
</dbReference>
<dbReference type="PRINTS" id="PR00463">
    <property type="entry name" value="EP450I"/>
</dbReference>
<name>A0A7V2T276_LEUMU</name>
<dbReference type="InterPro" id="IPR050196">
    <property type="entry name" value="Cytochrome_P450_Monoox"/>
</dbReference>
<accession>A0A7V2T276</accession>
<evidence type="ECO:0000256" key="6">
    <source>
        <dbReference type="ARBA" id="ARBA00023033"/>
    </source>
</evidence>
<evidence type="ECO:0000256" key="4">
    <source>
        <dbReference type="ARBA" id="ARBA00023002"/>
    </source>
</evidence>
<evidence type="ECO:0000256" key="3">
    <source>
        <dbReference type="ARBA" id="ARBA00022723"/>
    </source>
</evidence>
<dbReference type="PANTHER" id="PTHR24291:SF50">
    <property type="entry name" value="BIFUNCTIONAL ALBAFLAVENONE MONOOXYGENASE_TERPENE SYNTHASE"/>
    <property type="match status" value="1"/>
</dbReference>
<dbReference type="InterPro" id="IPR001128">
    <property type="entry name" value="Cyt_P450"/>
</dbReference>
<dbReference type="EMBL" id="DRMS01000174">
    <property type="protein sequence ID" value="HFC92038.1"/>
    <property type="molecule type" value="Genomic_DNA"/>
</dbReference>
<organism evidence="7">
    <name type="scientific">Leucothrix mucor</name>
    <dbReference type="NCBI Taxonomy" id="45248"/>
    <lineage>
        <taxon>Bacteria</taxon>
        <taxon>Pseudomonadati</taxon>
        <taxon>Pseudomonadota</taxon>
        <taxon>Gammaproteobacteria</taxon>
        <taxon>Thiotrichales</taxon>
        <taxon>Thiotrichaceae</taxon>
        <taxon>Leucothrix</taxon>
    </lineage>
</organism>